<dbReference type="GO" id="GO:0005886">
    <property type="term" value="C:plasma membrane"/>
    <property type="evidence" value="ECO:0007669"/>
    <property type="project" value="UniProtKB-SubCell"/>
</dbReference>
<dbReference type="Pfam" id="PF03279">
    <property type="entry name" value="Lip_A_acyltrans"/>
    <property type="match status" value="1"/>
</dbReference>
<keyword evidence="2" id="KW-1003">Cell membrane</keyword>
<keyword evidence="4" id="KW-0808">Transferase</keyword>
<evidence type="ECO:0000313" key="8">
    <source>
        <dbReference type="Proteomes" id="UP000315825"/>
    </source>
</evidence>
<keyword evidence="5" id="KW-0472">Membrane</keyword>
<evidence type="ECO:0000256" key="4">
    <source>
        <dbReference type="ARBA" id="ARBA00022679"/>
    </source>
</evidence>
<dbReference type="CDD" id="cd07984">
    <property type="entry name" value="LPLAT_LABLAT-like"/>
    <property type="match status" value="1"/>
</dbReference>
<dbReference type="PANTHER" id="PTHR30606:SF10">
    <property type="entry name" value="PHOSPHATIDYLINOSITOL MANNOSIDE ACYLTRANSFERASE"/>
    <property type="match status" value="1"/>
</dbReference>
<evidence type="ECO:0000256" key="2">
    <source>
        <dbReference type="ARBA" id="ARBA00022475"/>
    </source>
</evidence>
<dbReference type="GO" id="GO:0016746">
    <property type="term" value="F:acyltransferase activity"/>
    <property type="evidence" value="ECO:0007669"/>
    <property type="project" value="UniProtKB-KW"/>
</dbReference>
<dbReference type="PANTHER" id="PTHR30606">
    <property type="entry name" value="LIPID A BIOSYNTHESIS LAUROYL ACYLTRANSFERASE"/>
    <property type="match status" value="1"/>
</dbReference>
<evidence type="ECO:0000256" key="1">
    <source>
        <dbReference type="ARBA" id="ARBA00004533"/>
    </source>
</evidence>
<comment type="caution">
    <text evidence="7">The sequence shown here is derived from an EMBL/GenBank/DDBJ whole genome shotgun (WGS) entry which is preliminary data.</text>
</comment>
<keyword evidence="6" id="KW-0012">Acyltransferase</keyword>
<proteinExistence type="predicted"/>
<comment type="subcellular location">
    <subcellularLocation>
        <location evidence="1">Cell inner membrane</location>
    </subcellularLocation>
</comment>
<dbReference type="InterPro" id="IPR004960">
    <property type="entry name" value="LipA_acyltrans"/>
</dbReference>
<protein>
    <recommendedName>
        <fullName evidence="9">Lipid A biosynthesis acyltransferase</fullName>
    </recommendedName>
</protein>
<dbReference type="GO" id="GO:0009247">
    <property type="term" value="P:glycolipid biosynthetic process"/>
    <property type="evidence" value="ECO:0007669"/>
    <property type="project" value="UniProtKB-ARBA"/>
</dbReference>
<gene>
    <name evidence="7" type="ORF">EVA92_02575</name>
</gene>
<dbReference type="Proteomes" id="UP000315825">
    <property type="component" value="Unassembled WGS sequence"/>
</dbReference>
<evidence type="ECO:0008006" key="9">
    <source>
        <dbReference type="Google" id="ProtNLM"/>
    </source>
</evidence>
<organism evidence="7 8">
    <name type="scientific">SAR86 cluster bacterium</name>
    <dbReference type="NCBI Taxonomy" id="2030880"/>
    <lineage>
        <taxon>Bacteria</taxon>
        <taxon>Pseudomonadati</taxon>
        <taxon>Pseudomonadota</taxon>
        <taxon>Gammaproteobacteria</taxon>
        <taxon>SAR86 cluster</taxon>
    </lineage>
</organism>
<name>A0A520MYT4_9GAMM</name>
<evidence type="ECO:0000313" key="7">
    <source>
        <dbReference type="EMBL" id="RZO26398.1"/>
    </source>
</evidence>
<dbReference type="AlphaFoldDB" id="A0A520MYT4"/>
<evidence type="ECO:0000256" key="6">
    <source>
        <dbReference type="ARBA" id="ARBA00023315"/>
    </source>
</evidence>
<accession>A0A520MYT4</accession>
<evidence type="ECO:0000256" key="5">
    <source>
        <dbReference type="ARBA" id="ARBA00023136"/>
    </source>
</evidence>
<sequence length="270" mass="31538">MFLILFKLISSIPLFILRFFSNFLTFWLLITNSQQKNTTQQNLKHIGLQNKISLTTSLIFSSETFFEYPFLWGRPNNFKKLVECSVKEPFQNSSKPKLIFTLHMGCVDAMLFFVSSMVDNLNIIFTPAKNKSLDNVIKKIRESRGAKLHPANPRGMNAFIKSFIKKENIIIATDLVPHNTGKYSTFFGKECFSIDLIEKLSKKGTHDLYFAYFSKGTQKKYKLNIESVENFISTDEMNKYFERAIRINPEMYGWEYKKFRKLPGSKKNIY</sequence>
<reference evidence="7 8" key="1">
    <citation type="submission" date="2019-02" db="EMBL/GenBank/DDBJ databases">
        <title>Prokaryotic population dynamics and viral predation in marine succession experiment using metagenomics: the confinement effect.</title>
        <authorList>
            <person name="Haro-Moreno J.M."/>
            <person name="Rodriguez-Valera F."/>
            <person name="Lopez-Perez M."/>
        </authorList>
    </citation>
    <scope>NUCLEOTIDE SEQUENCE [LARGE SCALE GENOMIC DNA]</scope>
    <source>
        <strain evidence="7">MED-G159</strain>
    </source>
</reference>
<evidence type="ECO:0000256" key="3">
    <source>
        <dbReference type="ARBA" id="ARBA00022519"/>
    </source>
</evidence>
<dbReference type="EMBL" id="SHBE01000004">
    <property type="protein sequence ID" value="RZO26398.1"/>
    <property type="molecule type" value="Genomic_DNA"/>
</dbReference>
<keyword evidence="3" id="KW-0997">Cell inner membrane</keyword>